<sequence>MRKINPSSKPCHSSTSSSSTTEMAALKEQNQRLQKQIDNLTSSLSLTIQEEIRKLYGEQIYSLPGQPKNVTSKQYSGYIVSDDSYGRYTFYYFVEAQSKRSSTLVPLTLWLGGAHGCSSVGNALFTENGPFRPRKDGKLIRNAYSWNLESNMLYVDSPIGTGFSFSNTPSDYTRWNLTMTGLQTYHAHPWRSSSNKDLVKGYYTDVDLET</sequence>
<dbReference type="GO" id="GO:0004185">
    <property type="term" value="F:serine-type carboxypeptidase activity"/>
    <property type="evidence" value="ECO:0007669"/>
    <property type="project" value="InterPro"/>
</dbReference>
<dbReference type="GO" id="GO:0006508">
    <property type="term" value="P:proteolysis"/>
    <property type="evidence" value="ECO:0007669"/>
    <property type="project" value="InterPro"/>
</dbReference>
<gene>
    <name evidence="3" type="ORF">CCAM_LOCUS38319</name>
</gene>
<evidence type="ECO:0000256" key="2">
    <source>
        <dbReference type="SAM" id="MobiDB-lite"/>
    </source>
</evidence>
<feature type="region of interest" description="Disordered" evidence="2">
    <location>
        <begin position="1"/>
        <end position="24"/>
    </location>
</feature>
<dbReference type="OrthoDB" id="443318at2759"/>
<evidence type="ECO:0000313" key="4">
    <source>
        <dbReference type="Proteomes" id="UP000595140"/>
    </source>
</evidence>
<name>A0A484N610_9ASTE</name>
<evidence type="ECO:0000256" key="1">
    <source>
        <dbReference type="ARBA" id="ARBA00009431"/>
    </source>
</evidence>
<dbReference type="InterPro" id="IPR001563">
    <property type="entry name" value="Peptidase_S10"/>
</dbReference>
<protein>
    <submittedName>
        <fullName evidence="3">Uncharacterized protein</fullName>
    </submittedName>
</protein>
<feature type="compositionally biased region" description="Polar residues" evidence="2">
    <location>
        <begin position="1"/>
        <end position="12"/>
    </location>
</feature>
<dbReference type="Gene3D" id="3.40.50.1820">
    <property type="entry name" value="alpha/beta hydrolase"/>
    <property type="match status" value="1"/>
</dbReference>
<dbReference type="EMBL" id="OOIL02006049">
    <property type="protein sequence ID" value="VFQ96543.1"/>
    <property type="molecule type" value="Genomic_DNA"/>
</dbReference>
<organism evidence="3 4">
    <name type="scientific">Cuscuta campestris</name>
    <dbReference type="NCBI Taxonomy" id="132261"/>
    <lineage>
        <taxon>Eukaryota</taxon>
        <taxon>Viridiplantae</taxon>
        <taxon>Streptophyta</taxon>
        <taxon>Embryophyta</taxon>
        <taxon>Tracheophyta</taxon>
        <taxon>Spermatophyta</taxon>
        <taxon>Magnoliopsida</taxon>
        <taxon>eudicotyledons</taxon>
        <taxon>Gunneridae</taxon>
        <taxon>Pentapetalae</taxon>
        <taxon>asterids</taxon>
        <taxon>lamiids</taxon>
        <taxon>Solanales</taxon>
        <taxon>Convolvulaceae</taxon>
        <taxon>Cuscuteae</taxon>
        <taxon>Cuscuta</taxon>
        <taxon>Cuscuta subgen. Grammica</taxon>
        <taxon>Cuscuta sect. Cleistogrammica</taxon>
    </lineage>
</organism>
<dbReference type="AlphaFoldDB" id="A0A484N610"/>
<dbReference type="InterPro" id="IPR029058">
    <property type="entry name" value="AB_hydrolase_fold"/>
</dbReference>
<proteinExistence type="inferred from homology"/>
<evidence type="ECO:0000313" key="3">
    <source>
        <dbReference type="EMBL" id="VFQ96543.1"/>
    </source>
</evidence>
<comment type="similarity">
    <text evidence="1">Belongs to the peptidase S10 family.</text>
</comment>
<accession>A0A484N610</accession>
<dbReference type="PANTHER" id="PTHR11802:SF349">
    <property type="entry name" value="SERINE CARBOXYPEPTIDASE-LIKE 46"/>
    <property type="match status" value="1"/>
</dbReference>
<dbReference type="SUPFAM" id="SSF53474">
    <property type="entry name" value="alpha/beta-Hydrolases"/>
    <property type="match status" value="1"/>
</dbReference>
<dbReference type="Proteomes" id="UP000595140">
    <property type="component" value="Unassembled WGS sequence"/>
</dbReference>
<reference evidence="3 4" key="1">
    <citation type="submission" date="2018-04" db="EMBL/GenBank/DDBJ databases">
        <authorList>
            <person name="Vogel A."/>
        </authorList>
    </citation>
    <scope>NUCLEOTIDE SEQUENCE [LARGE SCALE GENOMIC DNA]</scope>
</reference>
<keyword evidence="4" id="KW-1185">Reference proteome</keyword>
<dbReference type="PANTHER" id="PTHR11802">
    <property type="entry name" value="SERINE PROTEASE FAMILY S10 SERINE CARBOXYPEPTIDASE"/>
    <property type="match status" value="1"/>
</dbReference>
<dbReference type="Pfam" id="PF00450">
    <property type="entry name" value="Peptidase_S10"/>
    <property type="match status" value="1"/>
</dbReference>
<dbReference type="GO" id="GO:0005773">
    <property type="term" value="C:vacuole"/>
    <property type="evidence" value="ECO:0007669"/>
    <property type="project" value="TreeGrafter"/>
</dbReference>